<comment type="caution">
    <text evidence="2">The sequence shown here is derived from an EMBL/GenBank/DDBJ whole genome shotgun (WGS) entry which is preliminary data.</text>
</comment>
<keyword evidence="3" id="KW-1185">Reference proteome</keyword>
<organism evidence="2 3">
    <name type="scientific">Cercospora berteroae</name>
    <dbReference type="NCBI Taxonomy" id="357750"/>
    <lineage>
        <taxon>Eukaryota</taxon>
        <taxon>Fungi</taxon>
        <taxon>Dikarya</taxon>
        <taxon>Ascomycota</taxon>
        <taxon>Pezizomycotina</taxon>
        <taxon>Dothideomycetes</taxon>
        <taxon>Dothideomycetidae</taxon>
        <taxon>Mycosphaerellales</taxon>
        <taxon>Mycosphaerellaceae</taxon>
        <taxon>Cercospora</taxon>
    </lineage>
</organism>
<evidence type="ECO:0000256" key="1">
    <source>
        <dbReference type="SAM" id="MobiDB-lite"/>
    </source>
</evidence>
<name>A0A2S6BVE3_9PEZI</name>
<gene>
    <name evidence="2" type="ORF">CBER1_09165</name>
</gene>
<proteinExistence type="predicted"/>
<feature type="region of interest" description="Disordered" evidence="1">
    <location>
        <begin position="43"/>
        <end position="62"/>
    </location>
</feature>
<reference evidence="3" key="1">
    <citation type="journal article" date="2017" name="bioRxiv">
        <title>Conservation of a gene cluster reveals novel cercosporin biosynthetic mechanisms and extends production to the genus Colletotrichum.</title>
        <authorList>
            <person name="de Jonge R."/>
            <person name="Ebert M.K."/>
            <person name="Huitt-Roehl C.R."/>
            <person name="Pal P."/>
            <person name="Suttle J.C."/>
            <person name="Spanner R.E."/>
            <person name="Neubauer J.D."/>
            <person name="Jurick W.M.II."/>
            <person name="Stott K.A."/>
            <person name="Secor G.A."/>
            <person name="Thomma B.P.H.J."/>
            <person name="Van de Peer Y."/>
            <person name="Townsend C.A."/>
            <person name="Bolton M.D."/>
        </authorList>
    </citation>
    <scope>NUCLEOTIDE SEQUENCE [LARGE SCALE GENOMIC DNA]</scope>
    <source>
        <strain evidence="3">CBS538.71</strain>
    </source>
</reference>
<dbReference type="EMBL" id="PNEN01001753">
    <property type="protein sequence ID" value="PPJ51441.1"/>
    <property type="molecule type" value="Genomic_DNA"/>
</dbReference>
<evidence type="ECO:0000313" key="3">
    <source>
        <dbReference type="Proteomes" id="UP000237631"/>
    </source>
</evidence>
<dbReference type="AlphaFoldDB" id="A0A2S6BVE3"/>
<sequence length="189" mass="22041">MGQQNTAAEAKGVAIKIEEISIVEERSDAEEVRDVGERSHVKEVRDVEEASVAEADDVSTTDTEEASIVEAEDASTVSMWLEDGEVQVQTARSRTPQFWLLQGHTPRLQTRIISRAATRRNFMEDECIRLANRKEGWSIKAMKNRLLFNWYRFGLKLNKNTEARFRRRNFHEEWYDERANEPACYPEWF</sequence>
<accession>A0A2S6BVE3</accession>
<dbReference type="OrthoDB" id="10344463at2759"/>
<dbReference type="Proteomes" id="UP000237631">
    <property type="component" value="Unassembled WGS sequence"/>
</dbReference>
<feature type="compositionally biased region" description="Acidic residues" evidence="1">
    <location>
        <begin position="49"/>
        <end position="62"/>
    </location>
</feature>
<evidence type="ECO:0000313" key="2">
    <source>
        <dbReference type="EMBL" id="PPJ51441.1"/>
    </source>
</evidence>
<protein>
    <submittedName>
        <fullName evidence="2">Uncharacterized protein</fullName>
    </submittedName>
</protein>